<dbReference type="InterPro" id="IPR023405">
    <property type="entry name" value="Topo_IA_core_domain"/>
</dbReference>
<feature type="compositionally biased region" description="Polar residues" evidence="8">
    <location>
        <begin position="1553"/>
        <end position="1564"/>
    </location>
</feature>
<protein>
    <recommendedName>
        <fullName evidence="3">DNA topoisomerase</fullName>
        <ecNumber evidence="3">5.6.2.1</ecNumber>
    </recommendedName>
</protein>
<dbReference type="GO" id="GO:0008270">
    <property type="term" value="F:zinc ion binding"/>
    <property type="evidence" value="ECO:0007669"/>
    <property type="project" value="UniProtKB-KW"/>
</dbReference>
<evidence type="ECO:0000256" key="6">
    <source>
        <dbReference type="ARBA" id="ARBA00023235"/>
    </source>
</evidence>
<feature type="region of interest" description="Disordered" evidence="8">
    <location>
        <begin position="1734"/>
        <end position="1775"/>
    </location>
</feature>
<reference evidence="12 13" key="1">
    <citation type="submission" date="2017-08" db="EMBL/GenBank/DDBJ databases">
        <title>Acidophilic green algal genome provides insights into adaptation to an acidic environment.</title>
        <authorList>
            <person name="Hirooka S."/>
            <person name="Hirose Y."/>
            <person name="Kanesaki Y."/>
            <person name="Higuchi S."/>
            <person name="Fujiwara T."/>
            <person name="Onuma R."/>
            <person name="Era A."/>
            <person name="Ohbayashi R."/>
            <person name="Uzuka A."/>
            <person name="Nozaki H."/>
            <person name="Yoshikawa H."/>
            <person name="Miyagishima S.Y."/>
        </authorList>
    </citation>
    <scope>NUCLEOTIDE SEQUENCE [LARGE SCALE GENOMIC DNA]</scope>
    <source>
        <strain evidence="12 13">NIES-2499</strain>
    </source>
</reference>
<dbReference type="GO" id="GO:0006281">
    <property type="term" value="P:DNA repair"/>
    <property type="evidence" value="ECO:0007669"/>
    <property type="project" value="TreeGrafter"/>
</dbReference>
<feature type="compositionally biased region" description="Basic and acidic residues" evidence="8">
    <location>
        <begin position="834"/>
        <end position="844"/>
    </location>
</feature>
<evidence type="ECO:0000256" key="1">
    <source>
        <dbReference type="ARBA" id="ARBA00000213"/>
    </source>
</evidence>
<dbReference type="InterPro" id="IPR013824">
    <property type="entry name" value="Topo_IA_cen_sub1"/>
</dbReference>
<keyword evidence="13" id="KW-1185">Reference proteome</keyword>
<comment type="catalytic activity">
    <reaction evidence="1">
        <text>ATP-independent breakage of single-stranded DNA, followed by passage and rejoining.</text>
        <dbReference type="EC" id="5.6.2.1"/>
    </reaction>
</comment>
<dbReference type="PANTHER" id="PTHR11390">
    <property type="entry name" value="PROKARYOTIC DNA TOPOISOMERASE"/>
    <property type="match status" value="1"/>
</dbReference>
<dbReference type="PROSITE" id="PS50158">
    <property type="entry name" value="ZF_CCHC"/>
    <property type="match status" value="1"/>
</dbReference>
<dbReference type="InterPro" id="IPR013825">
    <property type="entry name" value="Topo_IA_cen_sub2"/>
</dbReference>
<dbReference type="OrthoDB" id="430051at2759"/>
<dbReference type="Pfam" id="PF01751">
    <property type="entry name" value="Toprim"/>
    <property type="match status" value="1"/>
</dbReference>
<evidence type="ECO:0000259" key="11">
    <source>
        <dbReference type="PROSITE" id="PS52039"/>
    </source>
</evidence>
<dbReference type="GO" id="GO:0006265">
    <property type="term" value="P:DNA topological change"/>
    <property type="evidence" value="ECO:0007669"/>
    <property type="project" value="InterPro"/>
</dbReference>
<evidence type="ECO:0000313" key="13">
    <source>
        <dbReference type="Proteomes" id="UP000232323"/>
    </source>
</evidence>
<dbReference type="CDD" id="cd00186">
    <property type="entry name" value="TOP1Ac"/>
    <property type="match status" value="1"/>
</dbReference>
<dbReference type="FunFam" id="3.40.50.140:FF:000003">
    <property type="entry name" value="DNA topoisomerase"/>
    <property type="match status" value="1"/>
</dbReference>
<dbReference type="InterPro" id="IPR000380">
    <property type="entry name" value="Topo_IA"/>
</dbReference>
<dbReference type="Gene3D" id="1.10.460.10">
    <property type="entry name" value="Topoisomerase I, domain 2"/>
    <property type="match status" value="1"/>
</dbReference>
<proteinExistence type="inferred from homology"/>
<feature type="region of interest" description="Disordered" evidence="8">
    <location>
        <begin position="1244"/>
        <end position="1274"/>
    </location>
</feature>
<keyword evidence="5" id="KW-0238">DNA-binding</keyword>
<dbReference type="PRINTS" id="PR00417">
    <property type="entry name" value="PRTPISMRASEI"/>
</dbReference>
<dbReference type="Pfam" id="PF00098">
    <property type="entry name" value="zf-CCHC"/>
    <property type="match status" value="1"/>
</dbReference>
<dbReference type="InterPro" id="IPR006171">
    <property type="entry name" value="TOPRIM_dom"/>
</dbReference>
<feature type="domain" description="Toprim" evidence="10">
    <location>
        <begin position="3"/>
        <end position="148"/>
    </location>
</feature>
<accession>A0A250XPC7</accession>
<feature type="compositionally biased region" description="Low complexity" evidence="8">
    <location>
        <begin position="947"/>
        <end position="960"/>
    </location>
</feature>
<feature type="region of interest" description="Disordered" evidence="8">
    <location>
        <begin position="1289"/>
        <end position="1338"/>
    </location>
</feature>
<feature type="compositionally biased region" description="Gly residues" evidence="8">
    <location>
        <begin position="961"/>
        <end position="971"/>
    </location>
</feature>
<dbReference type="Gene3D" id="3.40.50.140">
    <property type="match status" value="1"/>
</dbReference>
<dbReference type="Gene3D" id="1.10.290.10">
    <property type="entry name" value="Topoisomerase I, domain 4"/>
    <property type="match status" value="1"/>
</dbReference>
<evidence type="ECO:0000256" key="3">
    <source>
        <dbReference type="ARBA" id="ARBA00012891"/>
    </source>
</evidence>
<evidence type="ECO:0000256" key="2">
    <source>
        <dbReference type="ARBA" id="ARBA00009446"/>
    </source>
</evidence>
<dbReference type="Pfam" id="PF01131">
    <property type="entry name" value="Topoisom_bac"/>
    <property type="match status" value="1"/>
</dbReference>
<dbReference type="PANTHER" id="PTHR11390:SF21">
    <property type="entry name" value="DNA TOPOISOMERASE 3-ALPHA"/>
    <property type="match status" value="1"/>
</dbReference>
<dbReference type="InterPro" id="IPR001878">
    <property type="entry name" value="Znf_CCHC"/>
</dbReference>
<dbReference type="InterPro" id="IPR003601">
    <property type="entry name" value="Topo_IA_2"/>
</dbReference>
<feature type="compositionally biased region" description="Polar residues" evidence="8">
    <location>
        <begin position="807"/>
        <end position="822"/>
    </location>
</feature>
<dbReference type="InterPro" id="IPR034144">
    <property type="entry name" value="TOPRIM_TopoIII"/>
</dbReference>
<dbReference type="STRING" id="1157962.A0A250XPC7"/>
<dbReference type="GO" id="GO:0005634">
    <property type="term" value="C:nucleus"/>
    <property type="evidence" value="ECO:0007669"/>
    <property type="project" value="TreeGrafter"/>
</dbReference>
<feature type="domain" description="Topo IA-type catalytic" evidence="11">
    <location>
        <begin position="166"/>
        <end position="642"/>
    </location>
</feature>
<dbReference type="SMART" id="SM00436">
    <property type="entry name" value="TOP1Bc"/>
    <property type="match status" value="1"/>
</dbReference>
<organism evidence="12 13">
    <name type="scientific">Chlamydomonas eustigma</name>
    <dbReference type="NCBI Taxonomy" id="1157962"/>
    <lineage>
        <taxon>Eukaryota</taxon>
        <taxon>Viridiplantae</taxon>
        <taxon>Chlorophyta</taxon>
        <taxon>core chlorophytes</taxon>
        <taxon>Chlorophyceae</taxon>
        <taxon>CS clade</taxon>
        <taxon>Chlamydomonadales</taxon>
        <taxon>Chlamydomonadaceae</taxon>
        <taxon>Chlamydomonas</taxon>
    </lineage>
</organism>
<evidence type="ECO:0000256" key="5">
    <source>
        <dbReference type="ARBA" id="ARBA00023125"/>
    </source>
</evidence>
<dbReference type="Gene3D" id="2.70.20.10">
    <property type="entry name" value="Topoisomerase I, domain 3"/>
    <property type="match status" value="1"/>
</dbReference>
<evidence type="ECO:0000313" key="12">
    <source>
        <dbReference type="EMBL" id="GAX84927.1"/>
    </source>
</evidence>
<dbReference type="FunFam" id="1.10.290.10:FF:000001">
    <property type="entry name" value="DNA topoisomerase"/>
    <property type="match status" value="1"/>
</dbReference>
<dbReference type="InterPro" id="IPR013497">
    <property type="entry name" value="Topo_IA_cen"/>
</dbReference>
<dbReference type="PROSITE" id="PS00396">
    <property type="entry name" value="TOPO_IA_1"/>
    <property type="match status" value="1"/>
</dbReference>
<dbReference type="SUPFAM" id="SSF56712">
    <property type="entry name" value="Prokaryotic type I DNA topoisomerase"/>
    <property type="match status" value="1"/>
</dbReference>
<evidence type="ECO:0000259" key="9">
    <source>
        <dbReference type="PROSITE" id="PS50158"/>
    </source>
</evidence>
<dbReference type="CDD" id="cd03362">
    <property type="entry name" value="TOPRIM_TopoIA_TopoIII"/>
    <property type="match status" value="1"/>
</dbReference>
<dbReference type="SMART" id="SM00437">
    <property type="entry name" value="TOP1Ac"/>
    <property type="match status" value="1"/>
</dbReference>
<dbReference type="EMBL" id="BEGY01000141">
    <property type="protein sequence ID" value="GAX84927.1"/>
    <property type="molecule type" value="Genomic_DNA"/>
</dbReference>
<evidence type="ECO:0000256" key="8">
    <source>
        <dbReference type="SAM" id="MobiDB-lite"/>
    </source>
</evidence>
<evidence type="ECO:0000256" key="7">
    <source>
        <dbReference type="PROSITE-ProRule" id="PRU00047"/>
    </source>
</evidence>
<dbReference type="GO" id="GO:0003917">
    <property type="term" value="F:DNA topoisomerase type I (single strand cut, ATP-independent) activity"/>
    <property type="evidence" value="ECO:0007669"/>
    <property type="project" value="UniProtKB-EC"/>
</dbReference>
<dbReference type="GO" id="GO:0006310">
    <property type="term" value="P:DNA recombination"/>
    <property type="evidence" value="ECO:0007669"/>
    <property type="project" value="TreeGrafter"/>
</dbReference>
<dbReference type="GO" id="GO:0031422">
    <property type="term" value="C:RecQ family helicase-topoisomerase III complex"/>
    <property type="evidence" value="ECO:0007669"/>
    <property type="project" value="TreeGrafter"/>
</dbReference>
<keyword evidence="4" id="KW-0799">Topoisomerase</keyword>
<feature type="domain" description="CCHC-type" evidence="9">
    <location>
        <begin position="1003"/>
        <end position="1015"/>
    </location>
</feature>
<feature type="compositionally biased region" description="Polar residues" evidence="8">
    <location>
        <begin position="898"/>
        <end position="908"/>
    </location>
</feature>
<comment type="caution">
    <text evidence="12">The sequence shown here is derived from an EMBL/GenBank/DDBJ whole genome shotgun (WGS) entry which is preliminary data.</text>
</comment>
<keyword evidence="6" id="KW-0413">Isomerase</keyword>
<feature type="region of interest" description="Disordered" evidence="8">
    <location>
        <begin position="1141"/>
        <end position="1172"/>
    </location>
</feature>
<dbReference type="InterPro" id="IPR013826">
    <property type="entry name" value="Topo_IA_cen_sub3"/>
</dbReference>
<comment type="similarity">
    <text evidence="2">Belongs to the type IA topoisomerase family.</text>
</comment>
<feature type="region of interest" description="Disordered" evidence="8">
    <location>
        <begin position="1204"/>
        <end position="1227"/>
    </location>
</feature>
<feature type="region of interest" description="Disordered" evidence="8">
    <location>
        <begin position="267"/>
        <end position="287"/>
    </location>
</feature>
<dbReference type="EC" id="5.6.2.1" evidence="3"/>
<keyword evidence="7" id="KW-0862">Zinc</keyword>
<name>A0A250XPC7_9CHLO</name>
<dbReference type="Proteomes" id="UP000232323">
    <property type="component" value="Unassembled WGS sequence"/>
</dbReference>
<dbReference type="SMART" id="SM00493">
    <property type="entry name" value="TOPRIM"/>
    <property type="match status" value="1"/>
</dbReference>
<feature type="compositionally biased region" description="Basic and acidic residues" evidence="8">
    <location>
        <begin position="1141"/>
        <end position="1156"/>
    </location>
</feature>
<evidence type="ECO:0000256" key="4">
    <source>
        <dbReference type="ARBA" id="ARBA00023029"/>
    </source>
</evidence>
<sequence length="1863" mass="201091">MPRVLNVAEKPSVAKEASKILGNNSARSRRGPAQYNPIWEFSYSIAGTGPCDMTFTSVAGHLMAMDFPVHLKKWSSCSPLDLYSAPITKSVPHDKSDLKIQLEQLARQAQWLVLWLDCDREGENISFEVIQVCQAANPRLVIRRARFSALTYQQLNHTINHLVTPNQNDSLAVDARQEIDLRIGASFTRFQTLLLQSKFDWQAAGMESQPLLSYGPCQFPTLGLIVQRAWEIQSHVSEPFWYIHVAYQEAHHSQQSSVQLLQDQGVGHEAASEGHNRHNSINQHGRHAASTTGCDFVWIRGRLFDRDVAQLLFEGCQQAPLASVLSVDGNRRTKWAPSPLSTLEMQKRGTQYLRLPGERIMKVAEELYQAGFISYPRTETDIFTPEMDLQAIVAEQVNDPRWGSHAQQLMLDSGGGSSMWRVPRGGGHDDKAHPPIHPTKYSSGENDWHPDKKRLYEFVVRSFLACCSLDAVGFETSVSVEIAGETFKAVGLMVVERNWLEVYPYTNWGGKELPVFQPGQSFWPSELALKEGATQPAPRLTERDLLSKMEQYGIGTDATIAEHIQKQLERGYAVKDEGSMTFWPTHLGEALIGGYRQMGLDGLWLPQLRGKIERAIADVAAGRATKDQVLESAIEYFKKDFIAAQSQSQVLVSEVSRFFHRLGNQQPTAMITAGGLQQLGGVSVGSGATLASPGLVLGPCRQCGMPVLIRRSGEGAFYIECDGAPACRMRLNFPRAVTSVDIIVRPDSSANQPSYCPTCTHGAMRLIDMRVRMTMLPAGLVHAPEVQGCALCSTQIKQIADCASAPAQQQRQQHLPSSSTNPYHPMRSSHHQPQRQDSDGRGADHNTLGAAAGGGARGGGRRGSRPRSISSTASGSEDGGGRAHHGRSRGRDEALTVGQPSLSTNSRDMCTRDLIASRLSTFGGRRGRGARGGRMNSEGRGATGRPAGLAAGTSRGRSAGSRGGGHRGGAGNNNMNTSNGNGGGTAGGGRFVGATGQSGHDVCFKCGQPGHWSREEKRCRFCDAELPDYKETLSQGLTKPQETLPLISVHFGGQAGVEGRIKFEGDVRRLLRLPSTQAFDVSFECKYPEPSGAPSTLQLKGIGSYEAAVFCAGIAAAKRKMNKSPELASVVLCDDQLGDQDHHHDMDVESIGHDDNGENGSAGRLGDSGGQRQVSRIINSSDEQDTAMEGDASEEALRQGMNFAPSQETGGMSKGLPSSCSPRVSSFLSTGGTALAAEVAEVAEDDTAASSTASRLELHNRTEPSFIAPGPQTKQLLRNVRLTPSSLIHNDEGLVDNSSSSSSRLRDATSPLLLSCPPHRPPAYSPSHADHHEQQMRRKPEANIMTQQLTTMQGAAPLPLADSKLSSLASTGCISTASRVSSPPSSTLVYADWPAMMLITPRSNIRSTATTGLWDTSEMVLNLLPPVPSSTPARSTYRQVSEGTTTAVTLMSSCFKGGSCHSRPSSVKASLSMQDEGSDMNNMRVLRASVSTNHDGDGSRSPPGAEKKIETHLSSILLQRPGYRGGSRCSSLVIQQQQQLTHDEGRGGHITPLVSSKGSGSRNLFSRRRMGSSGASLYLAGLTSSKNVDASDVVYSCDYASALFQPDAASYLSPTKMRTFRAVSLPAMVATRSMSSLSSLAGLTSVQASSPESSPLIINPLWLPGSATAVAMTLDHGNADVEEPCIIRRPTKQRHSPGGVQDGYDAPLSVAATGVAAAPAFPFDKGDRKVSLASEQDSVAVKRRRESNKPDAFSLEHPKHPSRQSSLKQKLSGKQGVQRVQPEGGLIVQISGSHQAEDLAVGSTMHGILYRNEQHCVEDSPPRRRRCRLDAQRGSQMRSWMETAGMCMVLGRGIGSILMALET</sequence>
<keyword evidence="7" id="KW-0863">Zinc-finger</keyword>
<dbReference type="GO" id="GO:0003677">
    <property type="term" value="F:DNA binding"/>
    <property type="evidence" value="ECO:0007669"/>
    <property type="project" value="UniProtKB-KW"/>
</dbReference>
<dbReference type="InterPro" id="IPR003602">
    <property type="entry name" value="Topo_IA_DNA-bd_dom"/>
</dbReference>
<dbReference type="PROSITE" id="PS50880">
    <property type="entry name" value="TOPRIM"/>
    <property type="match status" value="1"/>
</dbReference>
<feature type="compositionally biased region" description="Basic and acidic residues" evidence="8">
    <location>
        <begin position="1328"/>
        <end position="1338"/>
    </location>
</feature>
<gene>
    <name evidence="12" type="ORF">CEUSTIGMA_g12348.t1</name>
</gene>
<dbReference type="InterPro" id="IPR023406">
    <property type="entry name" value="Topo_IA_AS"/>
</dbReference>
<keyword evidence="7" id="KW-0479">Metal-binding</keyword>
<evidence type="ECO:0000259" key="10">
    <source>
        <dbReference type="PROSITE" id="PS50880"/>
    </source>
</evidence>
<dbReference type="PROSITE" id="PS52039">
    <property type="entry name" value="TOPO_IA_2"/>
    <property type="match status" value="1"/>
</dbReference>
<feature type="region of interest" description="Disordered" evidence="8">
    <location>
        <begin position="1541"/>
        <end position="1566"/>
    </location>
</feature>
<feature type="region of interest" description="Disordered" evidence="8">
    <location>
        <begin position="807"/>
        <end position="988"/>
    </location>
</feature>